<feature type="domain" description="Protein kinase" evidence="11">
    <location>
        <begin position="1"/>
        <end position="84"/>
    </location>
</feature>
<dbReference type="EMBL" id="MCOG01000185">
    <property type="protein sequence ID" value="ORY28562.1"/>
    <property type="molecule type" value="Genomic_DNA"/>
</dbReference>
<feature type="non-terminal residue" evidence="12">
    <location>
        <position position="84"/>
    </location>
</feature>
<dbReference type="AlphaFoldDB" id="A0A1Y2B174"/>
<comment type="caution">
    <text evidence="12">The sequence shown here is derived from an EMBL/GenBank/DDBJ whole genome shotgun (WGS) entry which is preliminary data.</text>
</comment>
<evidence type="ECO:0000256" key="4">
    <source>
        <dbReference type="ARBA" id="ARBA00022679"/>
    </source>
</evidence>
<comment type="catalytic activity">
    <reaction evidence="9">
        <text>L-seryl-[protein] + ATP = O-phospho-L-seryl-[protein] + ADP + H(+)</text>
        <dbReference type="Rhea" id="RHEA:17989"/>
        <dbReference type="Rhea" id="RHEA-COMP:9863"/>
        <dbReference type="Rhea" id="RHEA-COMP:11604"/>
        <dbReference type="ChEBI" id="CHEBI:15378"/>
        <dbReference type="ChEBI" id="CHEBI:29999"/>
        <dbReference type="ChEBI" id="CHEBI:30616"/>
        <dbReference type="ChEBI" id="CHEBI:83421"/>
        <dbReference type="ChEBI" id="CHEBI:456216"/>
        <dbReference type="EC" id="2.7.11.1"/>
    </reaction>
</comment>
<feature type="binding site" evidence="10">
    <location>
        <position position="24"/>
    </location>
    <ligand>
        <name>ATP</name>
        <dbReference type="ChEBI" id="CHEBI:30616"/>
    </ligand>
</feature>
<dbReference type="InterPro" id="IPR011009">
    <property type="entry name" value="Kinase-like_dom_sf"/>
</dbReference>
<dbReference type="EC" id="2.7.11.1" evidence="2"/>
<keyword evidence="13" id="KW-1185">Reference proteome</keyword>
<dbReference type="InterPro" id="IPR017441">
    <property type="entry name" value="Protein_kinase_ATP_BS"/>
</dbReference>
<keyword evidence="5 10" id="KW-0547">Nucleotide-binding</keyword>
<evidence type="ECO:0000313" key="13">
    <source>
        <dbReference type="Proteomes" id="UP000193920"/>
    </source>
</evidence>
<keyword evidence="3" id="KW-0723">Serine/threonine-protein kinase</keyword>
<evidence type="ECO:0000256" key="8">
    <source>
        <dbReference type="ARBA" id="ARBA00047899"/>
    </source>
</evidence>
<evidence type="ECO:0000259" key="11">
    <source>
        <dbReference type="PROSITE" id="PS50011"/>
    </source>
</evidence>
<evidence type="ECO:0000256" key="2">
    <source>
        <dbReference type="ARBA" id="ARBA00012513"/>
    </source>
</evidence>
<comment type="catalytic activity">
    <reaction evidence="8">
        <text>L-threonyl-[protein] + ATP = O-phospho-L-threonyl-[protein] + ADP + H(+)</text>
        <dbReference type="Rhea" id="RHEA:46608"/>
        <dbReference type="Rhea" id="RHEA-COMP:11060"/>
        <dbReference type="Rhea" id="RHEA-COMP:11605"/>
        <dbReference type="ChEBI" id="CHEBI:15378"/>
        <dbReference type="ChEBI" id="CHEBI:30013"/>
        <dbReference type="ChEBI" id="CHEBI:30616"/>
        <dbReference type="ChEBI" id="CHEBI:61977"/>
        <dbReference type="ChEBI" id="CHEBI:456216"/>
        <dbReference type="EC" id="2.7.11.1"/>
    </reaction>
</comment>
<dbReference type="InterPro" id="IPR050629">
    <property type="entry name" value="STE20/SPS1-PAK"/>
</dbReference>
<dbReference type="GO" id="GO:0005524">
    <property type="term" value="F:ATP binding"/>
    <property type="evidence" value="ECO:0007669"/>
    <property type="project" value="UniProtKB-UniRule"/>
</dbReference>
<reference evidence="12 13" key="1">
    <citation type="submission" date="2016-08" db="EMBL/GenBank/DDBJ databases">
        <title>A Parts List for Fungal Cellulosomes Revealed by Comparative Genomics.</title>
        <authorList>
            <consortium name="DOE Joint Genome Institute"/>
            <person name="Haitjema C.H."/>
            <person name="Gilmore S.P."/>
            <person name="Henske J.K."/>
            <person name="Solomon K.V."/>
            <person name="De Groot R."/>
            <person name="Kuo A."/>
            <person name="Mondo S.J."/>
            <person name="Salamov A.A."/>
            <person name="Labutti K."/>
            <person name="Zhao Z."/>
            <person name="Chiniquy J."/>
            <person name="Barry K."/>
            <person name="Brewer H.M."/>
            <person name="Purvine S.O."/>
            <person name="Wright A.T."/>
            <person name="Boxma B."/>
            <person name="Van Alen T."/>
            <person name="Hackstein J.H."/>
            <person name="Baker S.E."/>
            <person name="Grigoriev I.V."/>
            <person name="O'Malley M.A."/>
        </authorList>
    </citation>
    <scope>NUCLEOTIDE SEQUENCE [LARGE SCALE GENOMIC DNA]</scope>
    <source>
        <strain evidence="12 13">G1</strain>
    </source>
</reference>
<dbReference type="OrthoDB" id="248923at2759"/>
<comment type="similarity">
    <text evidence="1">Belongs to the protein kinase superfamily. STE Ser/Thr protein kinase family. STE20 subfamily.</text>
</comment>
<accession>A0A1Y2B174</accession>
<dbReference type="PANTHER" id="PTHR48012:SF10">
    <property type="entry name" value="FI20177P1"/>
    <property type="match status" value="1"/>
</dbReference>
<evidence type="ECO:0000256" key="9">
    <source>
        <dbReference type="ARBA" id="ARBA00048679"/>
    </source>
</evidence>
<gene>
    <name evidence="12" type="ORF">LY90DRAFT_321956</name>
</gene>
<dbReference type="STRING" id="1754190.A0A1Y2B174"/>
<dbReference type="PROSITE" id="PS00107">
    <property type="entry name" value="PROTEIN_KINASE_ATP"/>
    <property type="match status" value="1"/>
</dbReference>
<dbReference type="Pfam" id="PF00069">
    <property type="entry name" value="Pkinase"/>
    <property type="match status" value="1"/>
</dbReference>
<keyword evidence="4" id="KW-0808">Transferase</keyword>
<name>A0A1Y2B174_9FUNG</name>
<dbReference type="GO" id="GO:0005737">
    <property type="term" value="C:cytoplasm"/>
    <property type="evidence" value="ECO:0007669"/>
    <property type="project" value="TreeGrafter"/>
</dbReference>
<evidence type="ECO:0000256" key="10">
    <source>
        <dbReference type="PROSITE-ProRule" id="PRU10141"/>
    </source>
</evidence>
<protein>
    <recommendedName>
        <fullName evidence="2">non-specific serine/threonine protein kinase</fullName>
        <ecNumber evidence="2">2.7.11.1</ecNumber>
    </recommendedName>
</protein>
<evidence type="ECO:0000256" key="1">
    <source>
        <dbReference type="ARBA" id="ARBA00008874"/>
    </source>
</evidence>
<dbReference type="PROSITE" id="PS50011">
    <property type="entry name" value="PROTEIN_KINASE_DOM"/>
    <property type="match status" value="1"/>
</dbReference>
<dbReference type="SUPFAM" id="SSF56112">
    <property type="entry name" value="Protein kinase-like (PK-like)"/>
    <property type="match status" value="1"/>
</dbReference>
<evidence type="ECO:0000256" key="5">
    <source>
        <dbReference type="ARBA" id="ARBA00022741"/>
    </source>
</evidence>
<dbReference type="PANTHER" id="PTHR48012">
    <property type="entry name" value="STERILE20-LIKE KINASE, ISOFORM B-RELATED"/>
    <property type="match status" value="1"/>
</dbReference>
<dbReference type="Gene3D" id="3.30.200.20">
    <property type="entry name" value="Phosphorylase Kinase, domain 1"/>
    <property type="match status" value="1"/>
</dbReference>
<dbReference type="Proteomes" id="UP000193920">
    <property type="component" value="Unassembled WGS sequence"/>
</dbReference>
<evidence type="ECO:0000256" key="6">
    <source>
        <dbReference type="ARBA" id="ARBA00022777"/>
    </source>
</evidence>
<organism evidence="12 13">
    <name type="scientific">Neocallimastix californiae</name>
    <dbReference type="NCBI Taxonomy" id="1754190"/>
    <lineage>
        <taxon>Eukaryota</taxon>
        <taxon>Fungi</taxon>
        <taxon>Fungi incertae sedis</taxon>
        <taxon>Chytridiomycota</taxon>
        <taxon>Chytridiomycota incertae sedis</taxon>
        <taxon>Neocallimastigomycetes</taxon>
        <taxon>Neocallimastigales</taxon>
        <taxon>Neocallimastigaceae</taxon>
        <taxon>Neocallimastix</taxon>
    </lineage>
</organism>
<evidence type="ECO:0000313" key="12">
    <source>
        <dbReference type="EMBL" id="ORY28562.1"/>
    </source>
</evidence>
<sequence>IGKGSFGDVYKGINKITKELVAIKILDLDTENDEDIADVQKEISILSKFDTNYVTKYRGSYLIDIKLWIVMDYAALGSMRNIVK</sequence>
<dbReference type="InterPro" id="IPR000719">
    <property type="entry name" value="Prot_kinase_dom"/>
</dbReference>
<dbReference type="GO" id="GO:0004674">
    <property type="term" value="F:protein serine/threonine kinase activity"/>
    <property type="evidence" value="ECO:0007669"/>
    <property type="project" value="UniProtKB-KW"/>
</dbReference>
<evidence type="ECO:0000256" key="3">
    <source>
        <dbReference type="ARBA" id="ARBA00022527"/>
    </source>
</evidence>
<feature type="non-terminal residue" evidence="12">
    <location>
        <position position="1"/>
    </location>
</feature>
<keyword evidence="6 12" id="KW-0418">Kinase</keyword>
<keyword evidence="7 10" id="KW-0067">ATP-binding</keyword>
<proteinExistence type="inferred from homology"/>
<evidence type="ECO:0000256" key="7">
    <source>
        <dbReference type="ARBA" id="ARBA00022840"/>
    </source>
</evidence>